<sequence>MNYESLLETTRTADAIRLRGKVNQMVGLVIESNGPPVSVGELCEIRSTGSATGVDAEVVGFRDNKVLLMPLGPVDGVGPGSTVSPGNEPFSVRVGEELLGRVLNGLGRPIDDKGPVWSKEKRPINGLPPDPLRRQRIREPLGTGIRAIDALVTCGRGQRVGIFSGSGVGKSVLMGMIARNSEADINVIALIGERGREVRDFLERDLGEEGLRRSVVVVVTSDQPALVRIKGALVATAIAEHFRDGGANVMLMMDSVTRVAMAQREVGLAIGEPPTTRGYTPSVFAFLPRLLERAGMAERGSITGLYTVLVEGDDTNEPVSDTTRSILDGHIVLSRRLASQGHYPAVDVLESVSRVMVDVVDEEHTAASNQIRDILATYREAQDLINIGAYRRGNNPRIDFAIERIDRINAFLRQGIQERADLQGAREMMMKLLE</sequence>
<evidence type="ECO:0000256" key="3">
    <source>
        <dbReference type="ARBA" id="ARBA00008936"/>
    </source>
</evidence>
<evidence type="ECO:0000259" key="17">
    <source>
        <dbReference type="SMART" id="SM00382"/>
    </source>
</evidence>
<evidence type="ECO:0000256" key="16">
    <source>
        <dbReference type="ARBA" id="ARBA00034006"/>
    </source>
</evidence>
<dbReference type="InterPro" id="IPR005714">
    <property type="entry name" value="ATPase_T3SS_FliI/YscN"/>
</dbReference>
<accession>A0A1F6D5V8</accession>
<keyword evidence="9" id="KW-0653">Protein transport</keyword>
<keyword evidence="4" id="KW-0813">Transport</keyword>
<dbReference type="InterPro" id="IPR040627">
    <property type="entry name" value="T3SS_ATPase_C"/>
</dbReference>
<keyword evidence="8" id="KW-0067">ATP-binding</keyword>
<keyword evidence="18" id="KW-0966">Cell projection</keyword>
<gene>
    <name evidence="18" type="ORF">A3F84_10525</name>
</gene>
<evidence type="ECO:0000256" key="1">
    <source>
        <dbReference type="ARBA" id="ARBA00004370"/>
    </source>
</evidence>
<dbReference type="InterPro" id="IPR027417">
    <property type="entry name" value="P-loop_NTPase"/>
</dbReference>
<evidence type="ECO:0000256" key="9">
    <source>
        <dbReference type="ARBA" id="ARBA00022927"/>
    </source>
</evidence>
<dbReference type="InterPro" id="IPR004100">
    <property type="entry name" value="ATPase_F1/V1/A1_a/bsu_N"/>
</dbReference>
<dbReference type="SUPFAM" id="SSF52540">
    <property type="entry name" value="P-loop containing nucleoside triphosphate hydrolases"/>
    <property type="match status" value="1"/>
</dbReference>
<dbReference type="Proteomes" id="UP000178606">
    <property type="component" value="Unassembled WGS sequence"/>
</dbReference>
<evidence type="ECO:0000256" key="14">
    <source>
        <dbReference type="ARBA" id="ARBA00023310"/>
    </source>
</evidence>
<evidence type="ECO:0000256" key="12">
    <source>
        <dbReference type="ARBA" id="ARBA00023136"/>
    </source>
</evidence>
<keyword evidence="7" id="KW-0375">Hydrogen ion transport</keyword>
<dbReference type="GO" id="GO:0030257">
    <property type="term" value="C:type III protein secretion system complex"/>
    <property type="evidence" value="ECO:0007669"/>
    <property type="project" value="InterPro"/>
</dbReference>
<evidence type="ECO:0000313" key="19">
    <source>
        <dbReference type="Proteomes" id="UP000178606"/>
    </source>
</evidence>
<evidence type="ECO:0000256" key="11">
    <source>
        <dbReference type="ARBA" id="ARBA00023065"/>
    </source>
</evidence>
<dbReference type="Pfam" id="PF00006">
    <property type="entry name" value="ATP-synt_ab"/>
    <property type="match status" value="1"/>
</dbReference>
<evidence type="ECO:0000256" key="4">
    <source>
        <dbReference type="ARBA" id="ARBA00022448"/>
    </source>
</evidence>
<dbReference type="CDD" id="cd18117">
    <property type="entry name" value="ATP-synt_flagellum-secretory_path_III_N"/>
    <property type="match status" value="1"/>
</dbReference>
<keyword evidence="6" id="KW-0547">Nucleotide-binding</keyword>
<dbReference type="GO" id="GO:0045259">
    <property type="term" value="C:proton-transporting ATP synthase complex"/>
    <property type="evidence" value="ECO:0007669"/>
    <property type="project" value="UniProtKB-KW"/>
</dbReference>
<dbReference type="GO" id="GO:0008564">
    <property type="term" value="F:protein-exporting ATPase activity"/>
    <property type="evidence" value="ECO:0007669"/>
    <property type="project" value="UniProtKB-EC"/>
</dbReference>
<dbReference type="InterPro" id="IPR000194">
    <property type="entry name" value="ATPase_F1/V1/A1_a/bsu_nucl-bd"/>
</dbReference>
<dbReference type="InterPro" id="IPR003593">
    <property type="entry name" value="AAA+_ATPase"/>
</dbReference>
<dbReference type="Gene3D" id="3.40.50.12240">
    <property type="match status" value="1"/>
</dbReference>
<dbReference type="GO" id="GO:0016887">
    <property type="term" value="F:ATP hydrolysis activity"/>
    <property type="evidence" value="ECO:0007669"/>
    <property type="project" value="InterPro"/>
</dbReference>
<evidence type="ECO:0000256" key="10">
    <source>
        <dbReference type="ARBA" id="ARBA00022967"/>
    </source>
</evidence>
<keyword evidence="11" id="KW-0406">Ion transport</keyword>
<dbReference type="AlphaFoldDB" id="A0A1F6D5V8"/>
<dbReference type="NCBIfam" id="TIGR01026">
    <property type="entry name" value="fliI_yscN"/>
    <property type="match status" value="1"/>
</dbReference>
<dbReference type="GO" id="GO:0030254">
    <property type="term" value="P:protein secretion by the type III secretion system"/>
    <property type="evidence" value="ECO:0007669"/>
    <property type="project" value="InterPro"/>
</dbReference>
<dbReference type="GO" id="GO:0044780">
    <property type="term" value="P:bacterial-type flagellum assembly"/>
    <property type="evidence" value="ECO:0007669"/>
    <property type="project" value="InterPro"/>
</dbReference>
<dbReference type="Pfam" id="PF02874">
    <property type="entry name" value="ATP-synt_ab_N"/>
    <property type="match status" value="1"/>
</dbReference>
<evidence type="ECO:0000256" key="7">
    <source>
        <dbReference type="ARBA" id="ARBA00022781"/>
    </source>
</evidence>
<evidence type="ECO:0000256" key="6">
    <source>
        <dbReference type="ARBA" id="ARBA00022741"/>
    </source>
</evidence>
<evidence type="ECO:0000256" key="13">
    <source>
        <dbReference type="ARBA" id="ARBA00023196"/>
    </source>
</evidence>
<dbReference type="GO" id="GO:0071973">
    <property type="term" value="P:bacterial-type flagellum-dependent cell motility"/>
    <property type="evidence" value="ECO:0007669"/>
    <property type="project" value="InterPro"/>
</dbReference>
<protein>
    <submittedName>
        <fullName evidence="18">Flagellar protein export ATPase FliI</fullName>
    </submittedName>
</protein>
<comment type="similarity">
    <text evidence="3">Belongs to the ATPase alpha/beta chains family.</text>
</comment>
<comment type="subcellular location">
    <subcellularLocation>
        <location evidence="2">Cytoplasm</location>
    </subcellularLocation>
    <subcellularLocation>
        <location evidence="1">Membrane</location>
    </subcellularLocation>
</comment>
<dbReference type="EMBL" id="MFKF01000023">
    <property type="protein sequence ID" value="OGG56824.1"/>
    <property type="molecule type" value="Genomic_DNA"/>
</dbReference>
<keyword evidence="10" id="KW-1278">Translocase</keyword>
<comment type="caution">
    <text evidence="18">The sequence shown here is derived from an EMBL/GenBank/DDBJ whole genome shotgun (WGS) entry which is preliminary data.</text>
</comment>
<evidence type="ECO:0000256" key="2">
    <source>
        <dbReference type="ARBA" id="ARBA00004496"/>
    </source>
</evidence>
<evidence type="ECO:0000313" key="18">
    <source>
        <dbReference type="EMBL" id="OGG56824.1"/>
    </source>
</evidence>
<dbReference type="GO" id="GO:0046933">
    <property type="term" value="F:proton-transporting ATP synthase activity, rotational mechanism"/>
    <property type="evidence" value="ECO:0007669"/>
    <property type="project" value="TreeGrafter"/>
</dbReference>
<dbReference type="InterPro" id="IPR022425">
    <property type="entry name" value="FliI_clade2"/>
</dbReference>
<dbReference type="PANTHER" id="PTHR15184:SF9">
    <property type="entry name" value="SPI-1 TYPE 3 SECRETION SYSTEM ATPASE"/>
    <property type="match status" value="1"/>
</dbReference>
<evidence type="ECO:0000256" key="15">
    <source>
        <dbReference type="ARBA" id="ARBA00026013"/>
    </source>
</evidence>
<dbReference type="FunFam" id="3.40.50.12240:FF:000002">
    <property type="entry name" value="Flagellum-specific ATP synthase FliI"/>
    <property type="match status" value="1"/>
</dbReference>
<comment type="subunit">
    <text evidence="15">F-type ATPases have 2 components, CF(1) - the catalytic core - and CF(0) - the membrane proton channel. CF(1) has five subunits: alpha(3), beta(3), gamma(1), delta(1), epsilon(1). CF(0) has four main subunits: a(1), b(1), b'(1) and c(9-12).</text>
</comment>
<dbReference type="PROSITE" id="PS00152">
    <property type="entry name" value="ATPASE_ALPHA_BETA"/>
    <property type="match status" value="1"/>
</dbReference>
<feature type="domain" description="AAA+ ATPase" evidence="17">
    <location>
        <begin position="156"/>
        <end position="337"/>
    </location>
</feature>
<comment type="catalytic activity">
    <reaction evidence="16">
        <text>ATP + H2O + cellular proteinSide 1 = ADP + phosphate + cellular proteinSide 2.</text>
        <dbReference type="EC" id="7.4.2.8"/>
    </reaction>
</comment>
<keyword evidence="18" id="KW-0969">Cilium</keyword>
<dbReference type="SMART" id="SM00382">
    <property type="entry name" value="AAA"/>
    <property type="match status" value="1"/>
</dbReference>
<dbReference type="FunFam" id="3.40.50.300:FF:002432">
    <property type="entry name" value="ATP synthase subunit alpha, mitochondrial"/>
    <property type="match status" value="1"/>
</dbReference>
<dbReference type="PANTHER" id="PTHR15184">
    <property type="entry name" value="ATP SYNTHASE"/>
    <property type="match status" value="1"/>
</dbReference>
<keyword evidence="14" id="KW-0066">ATP synthesis</keyword>
<dbReference type="GO" id="GO:0005524">
    <property type="term" value="F:ATP binding"/>
    <property type="evidence" value="ECO:0007669"/>
    <property type="project" value="UniProtKB-KW"/>
</dbReference>
<keyword evidence="18" id="KW-0282">Flagellum</keyword>
<name>A0A1F6D5V8_HANXR</name>
<proteinExistence type="inferred from homology"/>
<dbReference type="NCBIfam" id="TIGR03497">
    <property type="entry name" value="FliI_clade2"/>
    <property type="match status" value="1"/>
</dbReference>
<dbReference type="InterPro" id="IPR050053">
    <property type="entry name" value="ATPase_alpha/beta_chains"/>
</dbReference>
<organism evidence="18 19">
    <name type="scientific">Handelsmanbacteria sp. (strain RIFCSPLOWO2_12_FULL_64_10)</name>
    <dbReference type="NCBI Taxonomy" id="1817868"/>
    <lineage>
        <taxon>Bacteria</taxon>
        <taxon>Candidatus Handelsmaniibacteriota</taxon>
    </lineage>
</organism>
<reference evidence="18 19" key="1">
    <citation type="journal article" date="2016" name="Nat. Commun.">
        <title>Thousands of microbial genomes shed light on interconnected biogeochemical processes in an aquifer system.</title>
        <authorList>
            <person name="Anantharaman K."/>
            <person name="Brown C.T."/>
            <person name="Hug L.A."/>
            <person name="Sharon I."/>
            <person name="Castelle C.J."/>
            <person name="Probst A.J."/>
            <person name="Thomas B.C."/>
            <person name="Singh A."/>
            <person name="Wilkins M.J."/>
            <person name="Karaoz U."/>
            <person name="Brodie E.L."/>
            <person name="Williams K.H."/>
            <person name="Hubbard S.S."/>
            <person name="Banfield J.F."/>
        </authorList>
    </citation>
    <scope>NUCLEOTIDE SEQUENCE [LARGE SCALE GENOMIC DNA]</scope>
    <source>
        <strain evidence="19">RIFCSPLOWO2_12_FULL_64_10</strain>
    </source>
</reference>
<keyword evidence="13" id="KW-0139">CF(1)</keyword>
<keyword evidence="12" id="KW-0472">Membrane</keyword>
<dbReference type="GO" id="GO:0005737">
    <property type="term" value="C:cytoplasm"/>
    <property type="evidence" value="ECO:0007669"/>
    <property type="project" value="UniProtKB-SubCell"/>
</dbReference>
<dbReference type="InterPro" id="IPR020003">
    <property type="entry name" value="ATPase_a/bsu_AS"/>
</dbReference>
<evidence type="ECO:0000256" key="5">
    <source>
        <dbReference type="ARBA" id="ARBA00022490"/>
    </source>
</evidence>
<dbReference type="Pfam" id="PF18269">
    <property type="entry name" value="T3SS_ATPase_C"/>
    <property type="match status" value="1"/>
</dbReference>
<keyword evidence="5" id="KW-0963">Cytoplasm</keyword>
<evidence type="ECO:0000256" key="8">
    <source>
        <dbReference type="ARBA" id="ARBA00022840"/>
    </source>
</evidence>
<dbReference type="CDD" id="cd01136">
    <property type="entry name" value="ATPase_flagellum-secretory_path_III"/>
    <property type="match status" value="1"/>
</dbReference>